<keyword evidence="1" id="KW-1133">Transmembrane helix</keyword>
<evidence type="ECO:0000313" key="3">
    <source>
        <dbReference type="Proteomes" id="UP001277183"/>
    </source>
</evidence>
<sequence>MKRYFVIAGLLFLALTINIAWTDKAPWLGFWGHSATFVFGTLFTGVGMCLGEWFRRFTHPDWIATSSAVDTFKARVFWMMGPQAIGALIGFFAFQGFMTNILGYAV</sequence>
<accession>A0AAW9EXR2</accession>
<comment type="caution">
    <text evidence="2">The sequence shown here is derived from an EMBL/GenBank/DDBJ whole genome shotgun (WGS) entry which is preliminary data.</text>
</comment>
<feature type="transmembrane region" description="Helical" evidence="1">
    <location>
        <begin position="76"/>
        <end position="98"/>
    </location>
</feature>
<evidence type="ECO:0008006" key="4">
    <source>
        <dbReference type="Google" id="ProtNLM"/>
    </source>
</evidence>
<keyword evidence="1" id="KW-0812">Transmembrane</keyword>
<dbReference type="RefSeq" id="WP_043851214.1">
    <property type="nucleotide sequence ID" value="NZ_AP022110.1"/>
</dbReference>
<name>A0AAW9EXR2_AERCA</name>
<keyword evidence="1" id="KW-0472">Membrane</keyword>
<proteinExistence type="predicted"/>
<dbReference type="EMBL" id="JAWZVU010000070">
    <property type="protein sequence ID" value="MDX7721138.1"/>
    <property type="molecule type" value="Genomic_DNA"/>
</dbReference>
<dbReference type="AlphaFoldDB" id="A0AAW9EXR2"/>
<organism evidence="2 3">
    <name type="scientific">Aeromonas caviae</name>
    <name type="common">Aeromonas punctata</name>
    <dbReference type="NCBI Taxonomy" id="648"/>
    <lineage>
        <taxon>Bacteria</taxon>
        <taxon>Pseudomonadati</taxon>
        <taxon>Pseudomonadota</taxon>
        <taxon>Gammaproteobacteria</taxon>
        <taxon>Aeromonadales</taxon>
        <taxon>Aeromonadaceae</taxon>
        <taxon>Aeromonas</taxon>
    </lineage>
</organism>
<protein>
    <recommendedName>
        <fullName evidence="4">Sodium:solute symporter</fullName>
    </recommendedName>
</protein>
<evidence type="ECO:0000256" key="1">
    <source>
        <dbReference type="SAM" id="Phobius"/>
    </source>
</evidence>
<feature type="transmembrane region" description="Helical" evidence="1">
    <location>
        <begin position="32"/>
        <end position="55"/>
    </location>
</feature>
<dbReference type="Proteomes" id="UP001277183">
    <property type="component" value="Unassembled WGS sequence"/>
</dbReference>
<evidence type="ECO:0000313" key="2">
    <source>
        <dbReference type="EMBL" id="MDX7721138.1"/>
    </source>
</evidence>
<gene>
    <name evidence="2" type="ORF">SJS77_11715</name>
</gene>
<reference evidence="2" key="1">
    <citation type="submission" date="2023-11" db="EMBL/GenBank/DDBJ databases">
        <title>WGS of Aeromonas in Northern Israel.</title>
        <authorList>
            <person name="Hershko Y."/>
        </authorList>
    </citation>
    <scope>NUCLEOTIDE SEQUENCE</scope>
    <source>
        <strain evidence="2">77416</strain>
    </source>
</reference>